<evidence type="ECO:0000256" key="1">
    <source>
        <dbReference type="SAM" id="MobiDB-lite"/>
    </source>
</evidence>
<keyword evidence="2" id="KW-0472">Membrane</keyword>
<feature type="compositionally biased region" description="Basic and acidic residues" evidence="1">
    <location>
        <begin position="1"/>
        <end position="10"/>
    </location>
</feature>
<accession>A0A913XW10</accession>
<keyword evidence="2" id="KW-1133">Transmembrane helix</keyword>
<dbReference type="OMA" id="NNNCKMA"/>
<organism evidence="3 4">
    <name type="scientific">Exaiptasia diaphana</name>
    <name type="common">Tropical sea anemone</name>
    <name type="synonym">Aiptasia pulchella</name>
    <dbReference type="NCBI Taxonomy" id="2652724"/>
    <lineage>
        <taxon>Eukaryota</taxon>
        <taxon>Metazoa</taxon>
        <taxon>Cnidaria</taxon>
        <taxon>Anthozoa</taxon>
        <taxon>Hexacorallia</taxon>
        <taxon>Actiniaria</taxon>
        <taxon>Aiptasiidae</taxon>
        <taxon>Exaiptasia</taxon>
    </lineage>
</organism>
<dbReference type="KEGG" id="epa:110246505"/>
<sequence>MAEGGEKKNEPPSNSYSESTVEKSKHIDRLVLLHFFVLFVSSFALGLIFLHSSLTFWRMQFDEDGFYHSLFGTENQGQYLPKDNTISVVSYNANSSFSLVR</sequence>
<dbReference type="OrthoDB" id="5955743at2759"/>
<keyword evidence="4" id="KW-1185">Reference proteome</keyword>
<evidence type="ECO:0000313" key="3">
    <source>
        <dbReference type="EnsemblMetazoa" id="XP_020910732.1"/>
    </source>
</evidence>
<evidence type="ECO:0000313" key="4">
    <source>
        <dbReference type="Proteomes" id="UP000887567"/>
    </source>
</evidence>
<dbReference type="GeneID" id="110248538"/>
<dbReference type="KEGG" id="epa:110248538"/>
<feature type="region of interest" description="Disordered" evidence="1">
    <location>
        <begin position="1"/>
        <end position="20"/>
    </location>
</feature>
<reference evidence="3" key="1">
    <citation type="submission" date="2022-11" db="UniProtKB">
        <authorList>
            <consortium name="EnsemblMetazoa"/>
        </authorList>
    </citation>
    <scope>IDENTIFICATION</scope>
</reference>
<evidence type="ECO:0000256" key="2">
    <source>
        <dbReference type="SAM" id="Phobius"/>
    </source>
</evidence>
<dbReference type="RefSeq" id="XP_020908515.1">
    <property type="nucleotide sequence ID" value="XM_021052856.2"/>
</dbReference>
<dbReference type="AlphaFoldDB" id="A0A913XW10"/>
<name>A0A913XW10_EXADI</name>
<dbReference type="EnsemblMetazoa" id="XM_021055073.2">
    <property type="protein sequence ID" value="XP_020910732.1"/>
    <property type="gene ID" value="LOC110248538"/>
</dbReference>
<proteinExistence type="predicted"/>
<feature type="transmembrane region" description="Helical" evidence="2">
    <location>
        <begin position="31"/>
        <end position="50"/>
    </location>
</feature>
<dbReference type="RefSeq" id="XP_020910732.1">
    <property type="nucleotide sequence ID" value="XM_021055073.2"/>
</dbReference>
<dbReference type="EnsemblMetazoa" id="XM_021052856.2">
    <property type="protein sequence ID" value="XP_020908515.1"/>
    <property type="gene ID" value="LOC110246505"/>
</dbReference>
<dbReference type="GeneID" id="110246505"/>
<dbReference type="Proteomes" id="UP000887567">
    <property type="component" value="Unplaced"/>
</dbReference>
<keyword evidence="2" id="KW-0812">Transmembrane</keyword>
<protein>
    <submittedName>
        <fullName evidence="3">Uncharacterized protein</fullName>
    </submittedName>
</protein>